<proteinExistence type="predicted"/>
<name>A0A8J3G0Z5_9BURK</name>
<gene>
    <name evidence="2" type="ORF">GCM10009007_20130</name>
</gene>
<organism evidence="2 3">
    <name type="scientific">Formosimonas limnophila</name>
    <dbReference type="NCBI Taxonomy" id="1384487"/>
    <lineage>
        <taxon>Bacteria</taxon>
        <taxon>Pseudomonadati</taxon>
        <taxon>Pseudomonadota</taxon>
        <taxon>Betaproteobacteria</taxon>
        <taxon>Burkholderiales</taxon>
        <taxon>Burkholderiaceae</taxon>
        <taxon>Formosimonas</taxon>
    </lineage>
</organism>
<dbReference type="AlphaFoldDB" id="A0A8J3G0Z5"/>
<comment type="caution">
    <text evidence="2">The sequence shown here is derived from an EMBL/GenBank/DDBJ whole genome shotgun (WGS) entry which is preliminary data.</text>
</comment>
<dbReference type="RefSeq" id="WP_189493838.1">
    <property type="nucleotide sequence ID" value="NZ_BMZG01000013.1"/>
</dbReference>
<keyword evidence="1" id="KW-0812">Transmembrane</keyword>
<keyword evidence="3" id="KW-1185">Reference proteome</keyword>
<keyword evidence="1" id="KW-1133">Transmembrane helix</keyword>
<keyword evidence="1" id="KW-0472">Membrane</keyword>
<accession>A0A8J3G0Z5</accession>
<feature type="transmembrane region" description="Helical" evidence="1">
    <location>
        <begin position="7"/>
        <end position="37"/>
    </location>
</feature>
<sequence>MFTYAWLIVGAILLAVELTTGTFYLLMLAIATIPAWVADRLGASFFTQSLIYLVCATVLVWLVRRYRKQLNLQPNTKTQVDDLDAGAIVQVVNWQDGVGHTSYRGTNWQVTLTHPTEKPTEGAYRIVRLDGTRLLVQPI</sequence>
<reference evidence="2" key="2">
    <citation type="submission" date="2020-09" db="EMBL/GenBank/DDBJ databases">
        <authorList>
            <person name="Sun Q."/>
            <person name="Kim S."/>
        </authorList>
    </citation>
    <scope>NUCLEOTIDE SEQUENCE</scope>
    <source>
        <strain evidence="2">KCTC 32501</strain>
    </source>
</reference>
<protein>
    <submittedName>
        <fullName evidence="2">Membrane protein</fullName>
    </submittedName>
</protein>
<evidence type="ECO:0000313" key="3">
    <source>
        <dbReference type="Proteomes" id="UP000614287"/>
    </source>
</evidence>
<evidence type="ECO:0000313" key="2">
    <source>
        <dbReference type="EMBL" id="GHA78997.1"/>
    </source>
</evidence>
<dbReference type="EMBL" id="BMZG01000013">
    <property type="protein sequence ID" value="GHA78997.1"/>
    <property type="molecule type" value="Genomic_DNA"/>
</dbReference>
<reference evidence="2" key="1">
    <citation type="journal article" date="2014" name="Int. J. Syst. Evol. Microbiol.">
        <title>Complete genome sequence of Corynebacterium casei LMG S-19264T (=DSM 44701T), isolated from a smear-ripened cheese.</title>
        <authorList>
            <consortium name="US DOE Joint Genome Institute (JGI-PGF)"/>
            <person name="Walter F."/>
            <person name="Albersmeier A."/>
            <person name="Kalinowski J."/>
            <person name="Ruckert C."/>
        </authorList>
    </citation>
    <scope>NUCLEOTIDE SEQUENCE</scope>
    <source>
        <strain evidence="2">KCTC 32501</strain>
    </source>
</reference>
<evidence type="ECO:0000256" key="1">
    <source>
        <dbReference type="SAM" id="Phobius"/>
    </source>
</evidence>
<feature type="transmembrane region" description="Helical" evidence="1">
    <location>
        <begin position="43"/>
        <end position="63"/>
    </location>
</feature>
<dbReference type="Proteomes" id="UP000614287">
    <property type="component" value="Unassembled WGS sequence"/>
</dbReference>